<protein>
    <recommendedName>
        <fullName evidence="7">Deacetylase sirtuin-type domain-containing protein</fullName>
    </recommendedName>
</protein>
<accession>A0AAV5AE47</accession>
<dbReference type="Gene3D" id="3.30.1600.10">
    <property type="entry name" value="SIR2/SIRT2 'Small Domain"/>
    <property type="match status" value="1"/>
</dbReference>
<dbReference type="InterPro" id="IPR026591">
    <property type="entry name" value="Sirtuin_cat_small_dom_sf"/>
</dbReference>
<dbReference type="Proteomes" id="UP001050691">
    <property type="component" value="Unassembled WGS sequence"/>
</dbReference>
<evidence type="ECO:0000256" key="5">
    <source>
        <dbReference type="ARBA" id="ARBA00023128"/>
    </source>
</evidence>
<dbReference type="InterPro" id="IPR029035">
    <property type="entry name" value="DHS-like_NAD/FAD-binding_dom"/>
</dbReference>
<dbReference type="EMBL" id="BPWL01000006">
    <property type="protein sequence ID" value="GJJ11464.1"/>
    <property type="molecule type" value="Genomic_DNA"/>
</dbReference>
<dbReference type="GO" id="GO:0070403">
    <property type="term" value="F:NAD+ binding"/>
    <property type="evidence" value="ECO:0007669"/>
    <property type="project" value="InterPro"/>
</dbReference>
<evidence type="ECO:0000256" key="6">
    <source>
        <dbReference type="PROSITE-ProRule" id="PRU00236"/>
    </source>
</evidence>
<evidence type="ECO:0000259" key="7">
    <source>
        <dbReference type="PROSITE" id="PS50305"/>
    </source>
</evidence>
<dbReference type="Gene3D" id="3.40.50.1220">
    <property type="entry name" value="TPP-binding domain"/>
    <property type="match status" value="1"/>
</dbReference>
<feature type="domain" description="Deacetylase sirtuin-type" evidence="7">
    <location>
        <begin position="17"/>
        <end position="301"/>
    </location>
</feature>
<dbReference type="PANTHER" id="PTHR11085">
    <property type="entry name" value="NAD-DEPENDENT PROTEIN DEACYLASE SIRTUIN-5, MITOCHONDRIAL-RELATED"/>
    <property type="match status" value="1"/>
</dbReference>
<dbReference type="InterPro" id="IPR003000">
    <property type="entry name" value="Sirtuin"/>
</dbReference>
<sequence length="322" mass="35787">MRLSVPSIPLEILNTVGRAQEISLKAAIERVVNFLTPGNTTVLTGAGVSVDSGIRAYRGNDGRQRYWSRAYMGYQPIHRAWPNPTHYALAALMYTTFIKDIITQNVDGLHAKASSLSVEEEHPQILQLHGSLHNVHCQKYHFEPRARYQYRISVINPKWKQLADDLENSRIQLRTNPDGDIELPGIRFDDFQIPPCEMCLSEGVVETTMKPSVIFFGESISNPARDDSFARIEACDQLLVVGTTLATYSAFRLVKHALELNKPVLLLNHGPTRADKLAGVDKIEMHSGQVLHAVAELLTAGIGDEEVDRMLSSGIVTPVPPE</sequence>
<dbReference type="GO" id="GO:0005739">
    <property type="term" value="C:mitochondrion"/>
    <property type="evidence" value="ECO:0007669"/>
    <property type="project" value="UniProtKB-SubCell"/>
</dbReference>
<keyword evidence="9" id="KW-1185">Reference proteome</keyword>
<comment type="similarity">
    <text evidence="2">Belongs to the sirtuin family. Class I subfamily.</text>
</comment>
<dbReference type="SUPFAM" id="SSF52467">
    <property type="entry name" value="DHS-like NAD/FAD-binding domain"/>
    <property type="match status" value="1"/>
</dbReference>
<keyword evidence="3" id="KW-0808">Transferase</keyword>
<proteinExistence type="inferred from homology"/>
<keyword evidence="5" id="KW-0496">Mitochondrion</keyword>
<evidence type="ECO:0000256" key="2">
    <source>
        <dbReference type="ARBA" id="ARBA00006924"/>
    </source>
</evidence>
<evidence type="ECO:0000256" key="3">
    <source>
        <dbReference type="ARBA" id="ARBA00022679"/>
    </source>
</evidence>
<dbReference type="PROSITE" id="PS50305">
    <property type="entry name" value="SIRTUIN"/>
    <property type="match status" value="1"/>
</dbReference>
<keyword evidence="4" id="KW-0520">NAD</keyword>
<name>A0AAV5AE47_9AGAM</name>
<dbReference type="GO" id="GO:0017136">
    <property type="term" value="F:histone deacetylase activity, NAD-dependent"/>
    <property type="evidence" value="ECO:0007669"/>
    <property type="project" value="TreeGrafter"/>
</dbReference>
<dbReference type="AlphaFoldDB" id="A0AAV5AE47"/>
<dbReference type="InterPro" id="IPR050134">
    <property type="entry name" value="NAD-dep_sirtuin_deacylases"/>
</dbReference>
<evidence type="ECO:0000256" key="1">
    <source>
        <dbReference type="ARBA" id="ARBA00004173"/>
    </source>
</evidence>
<reference evidence="8" key="1">
    <citation type="submission" date="2021-10" db="EMBL/GenBank/DDBJ databases">
        <title>De novo Genome Assembly of Clathrus columnatus (Basidiomycota, Fungi) Using Illumina and Nanopore Sequence Data.</title>
        <authorList>
            <person name="Ogiso-Tanaka E."/>
            <person name="Itagaki H."/>
            <person name="Hosoya T."/>
            <person name="Hosaka K."/>
        </authorList>
    </citation>
    <scope>NUCLEOTIDE SEQUENCE</scope>
    <source>
        <strain evidence="8">MO-923</strain>
    </source>
</reference>
<evidence type="ECO:0000313" key="8">
    <source>
        <dbReference type="EMBL" id="GJJ11464.1"/>
    </source>
</evidence>
<evidence type="ECO:0000256" key="4">
    <source>
        <dbReference type="ARBA" id="ARBA00023027"/>
    </source>
</evidence>
<dbReference type="Pfam" id="PF02146">
    <property type="entry name" value="SIR2"/>
    <property type="match status" value="1"/>
</dbReference>
<organism evidence="8 9">
    <name type="scientific">Clathrus columnatus</name>
    <dbReference type="NCBI Taxonomy" id="1419009"/>
    <lineage>
        <taxon>Eukaryota</taxon>
        <taxon>Fungi</taxon>
        <taxon>Dikarya</taxon>
        <taxon>Basidiomycota</taxon>
        <taxon>Agaricomycotina</taxon>
        <taxon>Agaricomycetes</taxon>
        <taxon>Phallomycetidae</taxon>
        <taxon>Phallales</taxon>
        <taxon>Clathraceae</taxon>
        <taxon>Clathrus</taxon>
    </lineage>
</organism>
<dbReference type="PANTHER" id="PTHR11085:SF10">
    <property type="entry name" value="NAD-DEPENDENT PROTEIN DEACYLASE SIRTUIN-5, MITOCHONDRIAL-RELATED"/>
    <property type="match status" value="1"/>
</dbReference>
<comment type="caution">
    <text evidence="6">Lacks conserved residue(s) required for the propagation of feature annotation.</text>
</comment>
<evidence type="ECO:0000313" key="9">
    <source>
        <dbReference type="Proteomes" id="UP001050691"/>
    </source>
</evidence>
<comment type="subcellular location">
    <subcellularLocation>
        <location evidence="1">Mitochondrion</location>
    </subcellularLocation>
</comment>
<dbReference type="InterPro" id="IPR026590">
    <property type="entry name" value="Ssirtuin_cat_dom"/>
</dbReference>
<gene>
    <name evidence="8" type="ORF">Clacol_005697</name>
</gene>
<comment type="caution">
    <text evidence="8">The sequence shown here is derived from an EMBL/GenBank/DDBJ whole genome shotgun (WGS) entry which is preliminary data.</text>
</comment>